<gene>
    <name evidence="1" type="ORF">JYZ213_LOCUS9563</name>
    <name evidence="2" type="ORF">OXD698_LOCUS16555</name>
</gene>
<dbReference type="Proteomes" id="UP000663845">
    <property type="component" value="Unassembled WGS sequence"/>
</dbReference>
<name>A0A813YCW9_9BILA</name>
<dbReference type="EMBL" id="CAJOAZ010001139">
    <property type="protein sequence ID" value="CAF3770412.1"/>
    <property type="molecule type" value="Genomic_DNA"/>
</dbReference>
<evidence type="ECO:0000313" key="3">
    <source>
        <dbReference type="Proteomes" id="UP000663845"/>
    </source>
</evidence>
<organism evidence="1 3">
    <name type="scientific">Adineta steineri</name>
    <dbReference type="NCBI Taxonomy" id="433720"/>
    <lineage>
        <taxon>Eukaryota</taxon>
        <taxon>Metazoa</taxon>
        <taxon>Spiralia</taxon>
        <taxon>Gnathifera</taxon>
        <taxon>Rotifera</taxon>
        <taxon>Eurotatoria</taxon>
        <taxon>Bdelloidea</taxon>
        <taxon>Adinetida</taxon>
        <taxon>Adinetidae</taxon>
        <taxon>Adineta</taxon>
    </lineage>
</organism>
<evidence type="ECO:0000313" key="1">
    <source>
        <dbReference type="EMBL" id="CAF0882428.1"/>
    </source>
</evidence>
<comment type="caution">
    <text evidence="1">The sequence shown here is derived from an EMBL/GenBank/DDBJ whole genome shotgun (WGS) entry which is preliminary data.</text>
</comment>
<dbReference type="AlphaFoldDB" id="A0A813YCW9"/>
<dbReference type="Proteomes" id="UP000663844">
    <property type="component" value="Unassembled WGS sequence"/>
</dbReference>
<accession>A0A813YCW9</accession>
<protein>
    <submittedName>
        <fullName evidence="1">Uncharacterized protein</fullName>
    </submittedName>
</protein>
<proteinExistence type="predicted"/>
<reference evidence="1" key="1">
    <citation type="submission" date="2021-02" db="EMBL/GenBank/DDBJ databases">
        <authorList>
            <person name="Nowell W R."/>
        </authorList>
    </citation>
    <scope>NUCLEOTIDE SEQUENCE</scope>
</reference>
<evidence type="ECO:0000313" key="2">
    <source>
        <dbReference type="EMBL" id="CAF3770412.1"/>
    </source>
</evidence>
<dbReference type="EMBL" id="CAJNOG010000068">
    <property type="protein sequence ID" value="CAF0882428.1"/>
    <property type="molecule type" value="Genomic_DNA"/>
</dbReference>
<sequence>MNDTLLLFSSPMSKNSKRIREIKYHINQLLTELYLIEPNNETFENFQPFNLTINSSLTTISHEKCLFDNQCPYLSCKQAILHSTTYDEYKKVYQKQKKTFKISPKKNLFLTSTPKTSSNENISLKPYLTSTPRRNKHQSTDIIPLKRLLYNNKDSNRQRHSTKRSIVPRRSSLIPIDENYPQWI</sequence>